<organism evidence="10 11">
    <name type="scientific">Bradyrhizobium australiense</name>
    <dbReference type="NCBI Taxonomy" id="2721161"/>
    <lineage>
        <taxon>Bacteria</taxon>
        <taxon>Pseudomonadati</taxon>
        <taxon>Pseudomonadota</taxon>
        <taxon>Alphaproteobacteria</taxon>
        <taxon>Hyphomicrobiales</taxon>
        <taxon>Nitrobacteraceae</taxon>
        <taxon>Bradyrhizobium</taxon>
    </lineage>
</organism>
<keyword evidence="6" id="KW-0975">Bacterial flagellum</keyword>
<keyword evidence="5" id="KW-0964">Secreted</keyword>
<evidence type="ECO:0000313" key="10">
    <source>
        <dbReference type="EMBL" id="NOJ41283.1"/>
    </source>
</evidence>
<dbReference type="Pfam" id="PF00460">
    <property type="entry name" value="Flg_bb_rod"/>
    <property type="match status" value="1"/>
</dbReference>
<keyword evidence="11" id="KW-1185">Reference proteome</keyword>
<dbReference type="RefSeq" id="WP_171580546.1">
    <property type="nucleotide sequence ID" value="NZ_JAAVLX010000005.1"/>
</dbReference>
<comment type="similarity">
    <text evidence="3">Belongs to the flagella basal body rod proteins family.</text>
</comment>
<evidence type="ECO:0000259" key="8">
    <source>
        <dbReference type="Pfam" id="PF06429"/>
    </source>
</evidence>
<dbReference type="GO" id="GO:0009424">
    <property type="term" value="C:bacterial-type flagellum hook"/>
    <property type="evidence" value="ECO:0007669"/>
    <property type="project" value="InterPro"/>
</dbReference>
<dbReference type="GO" id="GO:0005576">
    <property type="term" value="C:extracellular region"/>
    <property type="evidence" value="ECO:0007669"/>
    <property type="project" value="UniProtKB-SubCell"/>
</dbReference>
<dbReference type="InterPro" id="IPR010930">
    <property type="entry name" value="Flg_bb/hook_C_dom"/>
</dbReference>
<dbReference type="Pfam" id="PF22638">
    <property type="entry name" value="FlgK_D1"/>
    <property type="match status" value="1"/>
</dbReference>
<dbReference type="NCBIfam" id="TIGR02492">
    <property type="entry name" value="flgK_ends"/>
    <property type="match status" value="1"/>
</dbReference>
<dbReference type="SUPFAM" id="SSF64518">
    <property type="entry name" value="Phase 1 flagellin"/>
    <property type="match status" value="1"/>
</dbReference>
<evidence type="ECO:0000256" key="3">
    <source>
        <dbReference type="ARBA" id="ARBA00009677"/>
    </source>
</evidence>
<dbReference type="GO" id="GO:0005198">
    <property type="term" value="F:structural molecule activity"/>
    <property type="evidence" value="ECO:0007669"/>
    <property type="project" value="InterPro"/>
</dbReference>
<evidence type="ECO:0000256" key="1">
    <source>
        <dbReference type="ARBA" id="ARBA00004117"/>
    </source>
</evidence>
<dbReference type="PANTHER" id="PTHR30033">
    <property type="entry name" value="FLAGELLAR HOOK-ASSOCIATED PROTEIN 1"/>
    <property type="match status" value="1"/>
</dbReference>
<evidence type="ECO:0000256" key="2">
    <source>
        <dbReference type="ARBA" id="ARBA00004613"/>
    </source>
</evidence>
<dbReference type="AlphaFoldDB" id="A0A7Y4GSP3"/>
<dbReference type="PRINTS" id="PR01005">
    <property type="entry name" value="FLGHOOKAP1"/>
</dbReference>
<evidence type="ECO:0000259" key="9">
    <source>
        <dbReference type="Pfam" id="PF22638"/>
    </source>
</evidence>
<dbReference type="InterPro" id="IPR001444">
    <property type="entry name" value="Flag_bb_rod_N"/>
</dbReference>
<evidence type="ECO:0000256" key="6">
    <source>
        <dbReference type="ARBA" id="ARBA00023143"/>
    </source>
</evidence>
<keyword evidence="10" id="KW-0969">Cilium</keyword>
<keyword evidence="10" id="KW-0966">Cell projection</keyword>
<protein>
    <recommendedName>
        <fullName evidence="4">Flagellar hook-associated protein 1</fullName>
    </recommendedName>
</protein>
<evidence type="ECO:0000256" key="5">
    <source>
        <dbReference type="ARBA" id="ARBA00022525"/>
    </source>
</evidence>
<sequence length="618" mass="64139">MSLSQALSIAMSGLRANQLALSLTSSNVANSDTPGYIRKTVNQVQTSSGSIGAGVSITGVNRELDLYLQQQIRTEQSGASYADLRSSILSSLQSIYGTPGGTGTLEIAFNNLVTAVQGLSTSSDSQSARIGVLNAAQSLTQQLNSMSGGIQSLRSQAESGLNSAVNTANTAMQQIVNLNTQLASGDTTDAAAAALKDQRDQYVDQLSQLMDIRVIDSGNNQIQVFTNSGVQLVGAEASTLSFNPQGTVTPNTQWDADPTKSTLGTLTLHFPNGGSLNLIQTNSIRSGTIAGYLELRDKTLVQAQTQLDQFAANMSSLLSDKTTAGTAVSSGASNGFDLDLSGLQTGNVIHLTYTDVGNVQHQLSLVRVDDPSVLPLSNNATTDPNDQVIGIDFSAGMASVTSQLNAALGSAGLQFSNAGSTLRVLDNGVGTATVNAASVTSTTSSLLGGSGEVPLFTDGNSLYTGAITAAGQQSVGLAARIRVNSQIVGDPAKLVQYNATTPSGDTKRPDFLYQQLTAGKSLYSPSTGFGTSTLPFQATLSNFSQQIASAQGQAADTAKQIADGQDVVLSTLQQKFNSQSGVNIDEEMAHLLSLQNAYAANARVMSTVKQMFDALLQV</sequence>
<reference evidence="10 11" key="1">
    <citation type="submission" date="2020-03" db="EMBL/GenBank/DDBJ databases">
        <title>Bradyrhizobium diversity isolated from nodules of Indigofera sp.</title>
        <authorList>
            <person name="Klepa M."/>
            <person name="Helene L."/>
            <person name="Hungria M."/>
        </authorList>
    </citation>
    <scope>NUCLEOTIDE SEQUENCE [LARGE SCALE GENOMIC DNA]</scope>
    <source>
        <strain evidence="10 11">WSM 1791</strain>
    </source>
</reference>
<evidence type="ECO:0000256" key="4">
    <source>
        <dbReference type="ARBA" id="ARBA00016244"/>
    </source>
</evidence>
<dbReference type="GO" id="GO:0009425">
    <property type="term" value="C:bacterial-type flagellum basal body"/>
    <property type="evidence" value="ECO:0007669"/>
    <property type="project" value="UniProtKB-SubCell"/>
</dbReference>
<dbReference type="PANTHER" id="PTHR30033:SF1">
    <property type="entry name" value="FLAGELLAR HOOK-ASSOCIATED PROTEIN 1"/>
    <property type="match status" value="1"/>
</dbReference>
<evidence type="ECO:0000259" key="7">
    <source>
        <dbReference type="Pfam" id="PF00460"/>
    </source>
</evidence>
<gene>
    <name evidence="10" type="primary">flgK</name>
    <name evidence="10" type="ORF">HCN58_17010</name>
</gene>
<dbReference type="InterPro" id="IPR053927">
    <property type="entry name" value="FlgK_helical"/>
</dbReference>
<comment type="caution">
    <text evidence="10">The sequence shown here is derived from an EMBL/GenBank/DDBJ whole genome shotgun (WGS) entry which is preliminary data.</text>
</comment>
<dbReference type="Pfam" id="PF06429">
    <property type="entry name" value="Flg_bbr_C"/>
    <property type="match status" value="1"/>
</dbReference>
<keyword evidence="10" id="KW-0282">Flagellum</keyword>
<dbReference type="Proteomes" id="UP000544122">
    <property type="component" value="Unassembled WGS sequence"/>
</dbReference>
<evidence type="ECO:0000313" key="11">
    <source>
        <dbReference type="Proteomes" id="UP000544122"/>
    </source>
</evidence>
<dbReference type="EMBL" id="JAAVLX010000005">
    <property type="protein sequence ID" value="NOJ41283.1"/>
    <property type="molecule type" value="Genomic_DNA"/>
</dbReference>
<name>A0A7Y4GSP3_9BRAD</name>
<proteinExistence type="inferred from homology"/>
<dbReference type="GO" id="GO:0044780">
    <property type="term" value="P:bacterial-type flagellum assembly"/>
    <property type="evidence" value="ECO:0007669"/>
    <property type="project" value="InterPro"/>
</dbReference>
<accession>A0A7Y4GSP3</accession>
<feature type="domain" description="Flagellar basal body rod protein N-terminal" evidence="7">
    <location>
        <begin position="8"/>
        <end position="36"/>
    </location>
</feature>
<comment type="subcellular location">
    <subcellularLocation>
        <location evidence="1">Bacterial flagellum basal body</location>
    </subcellularLocation>
    <subcellularLocation>
        <location evidence="2">Secreted</location>
    </subcellularLocation>
</comment>
<feature type="domain" description="Flagellar hook-associated protein FlgK helical" evidence="9">
    <location>
        <begin position="90"/>
        <end position="328"/>
    </location>
</feature>
<feature type="domain" description="Flagellar basal-body/hook protein C-terminal" evidence="8">
    <location>
        <begin position="573"/>
        <end position="617"/>
    </location>
</feature>
<dbReference type="InterPro" id="IPR002371">
    <property type="entry name" value="FlgK"/>
</dbReference>